<sequence>MIFGFLISITSPTSPQTLPFEMADGTLFHFMP</sequence>
<dbReference type="EMBL" id="GGEC01017933">
    <property type="protein sequence ID" value="MBW98416.1"/>
    <property type="molecule type" value="Transcribed_RNA"/>
</dbReference>
<reference evidence="1" key="1">
    <citation type="submission" date="2018-02" db="EMBL/GenBank/DDBJ databases">
        <title>Rhizophora mucronata_Transcriptome.</title>
        <authorList>
            <person name="Meera S.P."/>
            <person name="Sreeshan A."/>
            <person name="Augustine A."/>
        </authorList>
    </citation>
    <scope>NUCLEOTIDE SEQUENCE</scope>
    <source>
        <tissue evidence="1">Leaf</tissue>
    </source>
</reference>
<organism evidence="1">
    <name type="scientific">Rhizophora mucronata</name>
    <name type="common">Asiatic mangrove</name>
    <dbReference type="NCBI Taxonomy" id="61149"/>
    <lineage>
        <taxon>Eukaryota</taxon>
        <taxon>Viridiplantae</taxon>
        <taxon>Streptophyta</taxon>
        <taxon>Embryophyta</taxon>
        <taxon>Tracheophyta</taxon>
        <taxon>Spermatophyta</taxon>
        <taxon>Magnoliopsida</taxon>
        <taxon>eudicotyledons</taxon>
        <taxon>Gunneridae</taxon>
        <taxon>Pentapetalae</taxon>
        <taxon>rosids</taxon>
        <taxon>fabids</taxon>
        <taxon>Malpighiales</taxon>
        <taxon>Rhizophoraceae</taxon>
        <taxon>Rhizophora</taxon>
    </lineage>
</organism>
<accession>A0A2P2JY68</accession>
<name>A0A2P2JY68_RHIMU</name>
<evidence type="ECO:0000313" key="1">
    <source>
        <dbReference type="EMBL" id="MBW98416.1"/>
    </source>
</evidence>
<protein>
    <submittedName>
        <fullName evidence="1">Uncharacterized protein</fullName>
    </submittedName>
</protein>
<proteinExistence type="predicted"/>
<dbReference type="AlphaFoldDB" id="A0A2P2JY68"/>